<dbReference type="InterPro" id="IPR036185">
    <property type="entry name" value="DNA_heli_DnaB-like_N_sf"/>
</dbReference>
<evidence type="ECO:0000259" key="13">
    <source>
        <dbReference type="PROSITE" id="PS51199"/>
    </source>
</evidence>
<evidence type="ECO:0000256" key="5">
    <source>
        <dbReference type="ARBA" id="ARBA00022801"/>
    </source>
</evidence>
<comment type="catalytic activity">
    <reaction evidence="10 12">
        <text>ATP + H2O = ADP + phosphate + H(+)</text>
        <dbReference type="Rhea" id="RHEA:13065"/>
        <dbReference type="ChEBI" id="CHEBI:15377"/>
        <dbReference type="ChEBI" id="CHEBI:15378"/>
        <dbReference type="ChEBI" id="CHEBI:30616"/>
        <dbReference type="ChEBI" id="CHEBI:43474"/>
        <dbReference type="ChEBI" id="CHEBI:456216"/>
        <dbReference type="EC" id="5.6.2.3"/>
    </reaction>
</comment>
<keyword evidence="5 12" id="KW-0378">Hydrolase</keyword>
<dbReference type="Proteomes" id="UP001303601">
    <property type="component" value="Chromosome"/>
</dbReference>
<dbReference type="SUPFAM" id="SSF52540">
    <property type="entry name" value="P-loop containing nucleoside triphosphate hydrolases"/>
    <property type="match status" value="1"/>
</dbReference>
<evidence type="ECO:0000256" key="2">
    <source>
        <dbReference type="ARBA" id="ARBA00022515"/>
    </source>
</evidence>
<keyword evidence="4 12" id="KW-0547">Nucleotide-binding</keyword>
<dbReference type="InterPro" id="IPR016136">
    <property type="entry name" value="DNA_helicase_N/primase_C"/>
</dbReference>
<evidence type="ECO:0000256" key="6">
    <source>
        <dbReference type="ARBA" id="ARBA00022806"/>
    </source>
</evidence>
<keyword evidence="8 12" id="KW-0238">DNA-binding</keyword>
<evidence type="ECO:0000313" key="14">
    <source>
        <dbReference type="EMBL" id="WPB53860.1"/>
    </source>
</evidence>
<evidence type="ECO:0000256" key="9">
    <source>
        <dbReference type="ARBA" id="ARBA00023235"/>
    </source>
</evidence>
<dbReference type="Gene3D" id="3.40.50.300">
    <property type="entry name" value="P-loop containing nucleotide triphosphate hydrolases"/>
    <property type="match status" value="1"/>
</dbReference>
<name>A0ABZ0PB39_9BACT</name>
<sequence length="485" mass="54844">MAKLTELTAKEVAIANNESSLLGLIINRNDAYLKISETINYKMFHFTNNQILYKAISNVYASSNVFDVANLINYLSSEKIIDQVAGFGFSSIDYIGFLTQNSGHIDEIHKYAKSIIEQYKTDELNKLLEKNTKLINSNKEKFNINDLIAKIQINLLNLDISEINATYARVGDVAEKLYSDIMNNEQTSTGLGLMWGFPKIDELILGSNPGDLIILAARPAMGKTAFALNIAANVAKANKTVLFFSLEMSTEQLVQRMLAIASLTPINLLRKKEIKSENAKSLYWTVEEMKKWKMFLSDKATLTISDITTMAKRYAQTNKIDLIVVDYLQLIADSVHSNSENRQQEVGRISRALKQLARSLECPIISLSQLSRSVEKREDKMPILSDLRESGNIEQDADAVVFLYRKDYYNKQKTDNSQISNDSNQGGSESLTNVIVAKNRHGATGVVQLLFQPECNRFFYEPEMIKDKQNQEKQKLFVSKQEEGY</sequence>
<dbReference type="EC" id="5.6.2.3" evidence="11 12"/>
<dbReference type="Pfam" id="PF03796">
    <property type="entry name" value="DnaB_C"/>
    <property type="match status" value="1"/>
</dbReference>
<dbReference type="PANTHER" id="PTHR30153:SF2">
    <property type="entry name" value="REPLICATIVE DNA HELICASE"/>
    <property type="match status" value="1"/>
</dbReference>
<dbReference type="Pfam" id="PF00772">
    <property type="entry name" value="DnaB"/>
    <property type="match status" value="1"/>
</dbReference>
<feature type="domain" description="SF4 helicase" evidence="13">
    <location>
        <begin position="186"/>
        <end position="465"/>
    </location>
</feature>
<keyword evidence="2 12" id="KW-0639">Primosome</keyword>
<dbReference type="Gene3D" id="1.10.860.10">
    <property type="entry name" value="DNAb Helicase, Chain A"/>
    <property type="match status" value="1"/>
</dbReference>
<evidence type="ECO:0000256" key="10">
    <source>
        <dbReference type="ARBA" id="ARBA00048954"/>
    </source>
</evidence>
<dbReference type="GeneID" id="94493769"/>
<evidence type="ECO:0000313" key="15">
    <source>
        <dbReference type="Proteomes" id="UP001303601"/>
    </source>
</evidence>
<evidence type="ECO:0000256" key="4">
    <source>
        <dbReference type="ARBA" id="ARBA00022741"/>
    </source>
</evidence>
<dbReference type="NCBIfam" id="TIGR00665">
    <property type="entry name" value="DnaB"/>
    <property type="match status" value="1"/>
</dbReference>
<proteinExistence type="inferred from homology"/>
<comment type="similarity">
    <text evidence="1 12">Belongs to the helicase family. DnaB subfamily.</text>
</comment>
<evidence type="ECO:0000256" key="1">
    <source>
        <dbReference type="ARBA" id="ARBA00008428"/>
    </source>
</evidence>
<dbReference type="InterPro" id="IPR027417">
    <property type="entry name" value="P-loop_NTPase"/>
</dbReference>
<keyword evidence="15" id="KW-1185">Reference proteome</keyword>
<evidence type="ECO:0000256" key="12">
    <source>
        <dbReference type="RuleBase" id="RU362085"/>
    </source>
</evidence>
<keyword evidence="3 12" id="KW-0235">DNA replication</keyword>
<accession>A0ABZ0PB39</accession>
<dbReference type="EMBL" id="CP137845">
    <property type="protein sequence ID" value="WPB53860.1"/>
    <property type="molecule type" value="Genomic_DNA"/>
</dbReference>
<evidence type="ECO:0000256" key="3">
    <source>
        <dbReference type="ARBA" id="ARBA00022705"/>
    </source>
</evidence>
<dbReference type="SUPFAM" id="SSF48024">
    <property type="entry name" value="N-terminal domain of DnaB helicase"/>
    <property type="match status" value="1"/>
</dbReference>
<keyword evidence="9" id="KW-0413">Isomerase</keyword>
<organism evidence="14 15">
    <name type="scientific">Metamycoplasma equirhinis</name>
    <dbReference type="NCBI Taxonomy" id="92402"/>
    <lineage>
        <taxon>Bacteria</taxon>
        <taxon>Bacillati</taxon>
        <taxon>Mycoplasmatota</taxon>
        <taxon>Mycoplasmoidales</taxon>
        <taxon>Metamycoplasmataceae</taxon>
        <taxon>Metamycoplasma</taxon>
    </lineage>
</organism>
<dbReference type="RefSeq" id="WP_140031295.1">
    <property type="nucleotide sequence ID" value="NZ_AP027305.1"/>
</dbReference>
<dbReference type="GO" id="GO:0003678">
    <property type="term" value="F:DNA helicase activity"/>
    <property type="evidence" value="ECO:0007669"/>
    <property type="project" value="UniProtKB-EC"/>
</dbReference>
<evidence type="ECO:0000256" key="7">
    <source>
        <dbReference type="ARBA" id="ARBA00022840"/>
    </source>
</evidence>
<keyword evidence="7 12" id="KW-0067">ATP-binding</keyword>
<dbReference type="InterPro" id="IPR007692">
    <property type="entry name" value="DNA_helicase_DnaB"/>
</dbReference>
<dbReference type="InterPro" id="IPR007694">
    <property type="entry name" value="DNA_helicase_DnaB-like_C"/>
</dbReference>
<dbReference type="GO" id="GO:0016787">
    <property type="term" value="F:hydrolase activity"/>
    <property type="evidence" value="ECO:0007669"/>
    <property type="project" value="UniProtKB-KW"/>
</dbReference>
<reference evidence="14" key="1">
    <citation type="submission" date="2023-11" db="EMBL/GenBank/DDBJ databases">
        <title>Completed genome sequence of Mycoplasma equirhinis type strain M432/72.</title>
        <authorList>
            <person name="Spergser J."/>
        </authorList>
    </citation>
    <scope>NUCLEOTIDE SEQUENCE [LARGE SCALE GENOMIC DNA]</scope>
    <source>
        <strain evidence="14">M432/72</strain>
    </source>
</reference>
<dbReference type="CDD" id="cd00984">
    <property type="entry name" value="DnaB_C"/>
    <property type="match status" value="1"/>
</dbReference>
<comment type="function">
    <text evidence="12">The main replicative DNA helicase, it participates in initiation and elongation during chromosome replication. Travels ahead of the DNA replisome, separating dsDNA into templates for DNA synthesis. A processive ATP-dependent 5'-3' DNA helicase it has DNA-dependent ATPase activity.</text>
</comment>
<dbReference type="InterPro" id="IPR007693">
    <property type="entry name" value="DNA_helicase_DnaB-like_N"/>
</dbReference>
<dbReference type="PROSITE" id="PS51199">
    <property type="entry name" value="SF4_HELICASE"/>
    <property type="match status" value="1"/>
</dbReference>
<keyword evidence="6 12" id="KW-0347">Helicase</keyword>
<dbReference type="PANTHER" id="PTHR30153">
    <property type="entry name" value="REPLICATIVE DNA HELICASE DNAB"/>
    <property type="match status" value="1"/>
</dbReference>
<evidence type="ECO:0000256" key="8">
    <source>
        <dbReference type="ARBA" id="ARBA00023125"/>
    </source>
</evidence>
<gene>
    <name evidence="14" type="primary">dnaB</name>
    <name evidence="14" type="ORF">R9B83_02620</name>
</gene>
<protein>
    <recommendedName>
        <fullName evidence="11 12">Replicative DNA helicase</fullName>
        <ecNumber evidence="11 12">5.6.2.3</ecNumber>
    </recommendedName>
</protein>
<evidence type="ECO:0000256" key="11">
    <source>
        <dbReference type="NCBIfam" id="TIGR00665"/>
    </source>
</evidence>